<evidence type="ECO:0000256" key="1">
    <source>
        <dbReference type="SAM" id="MobiDB-lite"/>
    </source>
</evidence>
<feature type="region of interest" description="Disordered" evidence="1">
    <location>
        <begin position="70"/>
        <end position="93"/>
    </location>
</feature>
<feature type="region of interest" description="Disordered" evidence="1">
    <location>
        <begin position="1"/>
        <end position="27"/>
    </location>
</feature>
<evidence type="ECO:0000313" key="3">
    <source>
        <dbReference type="Proteomes" id="UP000077115"/>
    </source>
</evidence>
<reference evidence="2 3" key="2">
    <citation type="submission" date="2016-05" db="EMBL/GenBank/DDBJ databases">
        <title>Lineage-specific infection strategies underlie the spectrum of fungal disease in amphibians.</title>
        <authorList>
            <person name="Cuomo C.A."/>
            <person name="Farrer R.A."/>
            <person name="James T."/>
            <person name="Longcore J."/>
            <person name="Birren B."/>
        </authorList>
    </citation>
    <scope>NUCLEOTIDE SEQUENCE [LARGE SCALE GENOMIC DNA]</scope>
    <source>
        <strain evidence="2 3">JEL423</strain>
    </source>
</reference>
<organism evidence="2 3">
    <name type="scientific">Batrachochytrium dendrobatidis (strain JEL423)</name>
    <dbReference type="NCBI Taxonomy" id="403673"/>
    <lineage>
        <taxon>Eukaryota</taxon>
        <taxon>Fungi</taxon>
        <taxon>Fungi incertae sedis</taxon>
        <taxon>Chytridiomycota</taxon>
        <taxon>Chytridiomycota incertae sedis</taxon>
        <taxon>Chytridiomycetes</taxon>
        <taxon>Rhizophydiales</taxon>
        <taxon>Rhizophydiales incertae sedis</taxon>
        <taxon>Batrachochytrium</taxon>
    </lineage>
</organism>
<sequence>MEGFQFPPRDEHVPQQKPTPIAEPTILQRPLRSLNSLNSGNSPTSANENSAAGIIDNDVSARLGLSSGYPNTSIQSGPVSGFQTTSIPPRSSSEKLNVSTAVDINSTLPGLSVISASALINTPPTASARHYTALDQELSSSLGAIKSNAVPIVLQAIFAKFVHAAESKVDSLLSYQLI</sequence>
<reference evidence="2 3" key="1">
    <citation type="submission" date="2006-10" db="EMBL/GenBank/DDBJ databases">
        <title>The Genome Sequence of Batrachochytrium dendrobatidis JEL423.</title>
        <authorList>
            <consortium name="The Broad Institute Genome Sequencing Platform"/>
            <person name="Birren B."/>
            <person name="Lander E."/>
            <person name="Galagan J."/>
            <person name="Cuomo C."/>
            <person name="Devon K."/>
            <person name="Jaffe D."/>
            <person name="Butler J."/>
            <person name="Alvarez P."/>
            <person name="Gnerre S."/>
            <person name="Grabherr M."/>
            <person name="Kleber M."/>
            <person name="Mauceli E."/>
            <person name="Brockman W."/>
            <person name="Young S."/>
            <person name="LaButti K."/>
            <person name="Sykes S."/>
            <person name="DeCaprio D."/>
            <person name="Crawford M."/>
            <person name="Koehrsen M."/>
            <person name="Engels R."/>
            <person name="Montgomery P."/>
            <person name="Pearson M."/>
            <person name="Howarth C."/>
            <person name="Larson L."/>
            <person name="White J."/>
            <person name="O'Leary S."/>
            <person name="Kodira C."/>
            <person name="Zeng Q."/>
            <person name="Yandava C."/>
            <person name="Alvarado L."/>
            <person name="Longcore J."/>
            <person name="James T."/>
        </authorList>
    </citation>
    <scope>NUCLEOTIDE SEQUENCE [LARGE SCALE GENOMIC DNA]</scope>
    <source>
        <strain evidence="2 3">JEL423</strain>
    </source>
</reference>
<gene>
    <name evidence="2" type="ORF">BDEG_23313</name>
</gene>
<proteinExistence type="predicted"/>
<name>A0A177WHC9_BATDL</name>
<accession>A0A177WHC9</accession>
<dbReference type="EMBL" id="DS022303">
    <property type="protein sequence ID" value="OAJ39473.1"/>
    <property type="molecule type" value="Genomic_DNA"/>
</dbReference>
<dbReference type="Proteomes" id="UP000077115">
    <property type="component" value="Unassembled WGS sequence"/>
</dbReference>
<protein>
    <submittedName>
        <fullName evidence="2">Uncharacterized protein</fullName>
    </submittedName>
</protein>
<evidence type="ECO:0000313" key="2">
    <source>
        <dbReference type="EMBL" id="OAJ39473.1"/>
    </source>
</evidence>
<dbReference type="AlphaFoldDB" id="A0A177WHC9"/>
<dbReference type="VEuPathDB" id="FungiDB:BDEG_23313"/>